<evidence type="ECO:0000313" key="2">
    <source>
        <dbReference type="EMBL" id="CAH2399138.1"/>
    </source>
</evidence>
<comment type="caution">
    <text evidence="2">The sequence shown here is derived from an EMBL/GenBank/DDBJ whole genome shotgun (WGS) entry which is preliminary data.</text>
</comment>
<dbReference type="InterPro" id="IPR001387">
    <property type="entry name" value="Cro/C1-type_HTH"/>
</dbReference>
<dbReference type="InterPro" id="IPR010982">
    <property type="entry name" value="Lambda_DNA-bd_dom_sf"/>
</dbReference>
<dbReference type="EMBL" id="CAKXZS010000014">
    <property type="protein sequence ID" value="CAH2399138.1"/>
    <property type="molecule type" value="Genomic_DNA"/>
</dbReference>
<dbReference type="Pfam" id="PF01381">
    <property type="entry name" value="HTH_3"/>
    <property type="match status" value="1"/>
</dbReference>
<dbReference type="RefSeq" id="WP_254024937.1">
    <property type="nucleotide sequence ID" value="NZ_CAKXZS010000014.1"/>
</dbReference>
<evidence type="ECO:0000259" key="1">
    <source>
        <dbReference type="PROSITE" id="PS50943"/>
    </source>
</evidence>
<dbReference type="CDD" id="cd00093">
    <property type="entry name" value="HTH_XRE"/>
    <property type="match status" value="1"/>
</dbReference>
<feature type="domain" description="HTH cro/C1-type" evidence="1">
    <location>
        <begin position="4"/>
        <end position="36"/>
    </location>
</feature>
<name>A0ABN8JNQ5_9HYPH</name>
<protein>
    <recommendedName>
        <fullName evidence="1">HTH cro/C1-type domain-containing protein</fullName>
    </recommendedName>
</protein>
<dbReference type="Gene3D" id="1.10.260.40">
    <property type="entry name" value="lambda repressor-like DNA-binding domains"/>
    <property type="match status" value="1"/>
</dbReference>
<reference evidence="2" key="1">
    <citation type="submission" date="2022-03" db="EMBL/GenBank/DDBJ databases">
        <authorList>
            <person name="Brunel B."/>
        </authorList>
    </citation>
    <scope>NUCLEOTIDE SEQUENCE</scope>
    <source>
        <strain evidence="2">STM4922sample</strain>
    </source>
</reference>
<evidence type="ECO:0000313" key="3">
    <source>
        <dbReference type="Proteomes" id="UP001152604"/>
    </source>
</evidence>
<sequence length="84" mass="8938">MSTIRHIRTAVFKLSQAEFAALAGVGQGSVSRWENGTPLSLQEMQSIREAAIARGITWDDKLFFEIPPTADSTPAEAGHPAGAA</sequence>
<organism evidence="2 3">
    <name type="scientific">Mesorhizobium ventifaucium</name>
    <dbReference type="NCBI Taxonomy" id="666020"/>
    <lineage>
        <taxon>Bacteria</taxon>
        <taxon>Pseudomonadati</taxon>
        <taxon>Pseudomonadota</taxon>
        <taxon>Alphaproteobacteria</taxon>
        <taxon>Hyphomicrobiales</taxon>
        <taxon>Phyllobacteriaceae</taxon>
        <taxon>Mesorhizobium</taxon>
    </lineage>
</organism>
<keyword evidence="3" id="KW-1185">Reference proteome</keyword>
<dbReference type="PROSITE" id="PS50943">
    <property type="entry name" value="HTH_CROC1"/>
    <property type="match status" value="1"/>
</dbReference>
<accession>A0ABN8JNQ5</accession>
<proteinExistence type="predicted"/>
<dbReference type="SUPFAM" id="SSF47413">
    <property type="entry name" value="lambda repressor-like DNA-binding domains"/>
    <property type="match status" value="1"/>
</dbReference>
<gene>
    <name evidence="2" type="ORF">MES4922_210116</name>
</gene>
<dbReference type="Proteomes" id="UP001152604">
    <property type="component" value="Unassembled WGS sequence"/>
</dbReference>